<dbReference type="RefSeq" id="YP_001425619.1">
    <property type="nucleotide sequence ID" value="NC_009737.2"/>
</dbReference>
<proteinExistence type="predicted"/>
<dbReference type="PROSITE" id="PS51257">
    <property type="entry name" value="PROKAR_LIPOPROTEIN"/>
    <property type="match status" value="1"/>
</dbReference>
<dbReference type="EMBL" id="DQ840344">
    <property type="protein sequence ID" value="ABJ09635.1"/>
    <property type="molecule type" value="Genomic_DNA"/>
</dbReference>
<dbReference type="KEGG" id="vg:5469559"/>
<name>A6XML2_9CAUD</name>
<accession>A6XML2</accession>
<protein>
    <recommendedName>
        <fullName evidence="3">Lipoprotein</fullName>
    </recommendedName>
</protein>
<keyword evidence="2" id="KW-1185">Reference proteome</keyword>
<sequence>MRKIISFFLTSVFVLFLVACGSETTESKAKVDPKEIENRISEALKQMGDKTNLKIISSDKTEDGKHAIALSDNIHIFIEDNKITLAAMPEALLTERNDLDFAFVLLVGTADESLSYGDRHKVVSNLGLTDDKTNLLEYTKVINHNDVQYTYKGDKDAILLQAEIK</sequence>
<evidence type="ECO:0000313" key="2">
    <source>
        <dbReference type="Proteomes" id="UP000002299"/>
    </source>
</evidence>
<reference evidence="1" key="1">
    <citation type="submission" date="2008-06" db="EMBL/GenBank/DDBJ databases">
        <title>A novel thermophilic bacteriophage bv1 isolated from a hot spring.</title>
        <authorList>
            <person name="Liu B."/>
            <person name="Zhang X."/>
        </authorList>
    </citation>
    <scope>NUCLEOTIDE SEQUENCE [LARGE SCALE GENOMIC DNA]</scope>
</reference>
<organism evidence="1 2">
    <name type="scientific">Bacillus phage 1</name>
    <dbReference type="NCBI Taxonomy" id="2785079"/>
    <lineage>
        <taxon>Viruses</taxon>
        <taxon>Duplodnaviria</taxon>
        <taxon>Heunggongvirae</taxon>
        <taxon>Uroviricota</taxon>
        <taxon>Caudoviricetes</taxon>
        <taxon>Svunavirus</taxon>
        <taxon>Svunavirus sv1</taxon>
    </lineage>
</organism>
<dbReference type="GeneID" id="5469559"/>
<evidence type="ECO:0008006" key="3">
    <source>
        <dbReference type="Google" id="ProtNLM"/>
    </source>
</evidence>
<evidence type="ECO:0000313" key="1">
    <source>
        <dbReference type="EMBL" id="ABJ09635.1"/>
    </source>
</evidence>
<dbReference type="Proteomes" id="UP000002299">
    <property type="component" value="Segment"/>
</dbReference>